<organism evidence="1 2">
    <name type="scientific">Trema orientale</name>
    <name type="common">Charcoal tree</name>
    <name type="synonym">Celtis orientalis</name>
    <dbReference type="NCBI Taxonomy" id="63057"/>
    <lineage>
        <taxon>Eukaryota</taxon>
        <taxon>Viridiplantae</taxon>
        <taxon>Streptophyta</taxon>
        <taxon>Embryophyta</taxon>
        <taxon>Tracheophyta</taxon>
        <taxon>Spermatophyta</taxon>
        <taxon>Magnoliopsida</taxon>
        <taxon>eudicotyledons</taxon>
        <taxon>Gunneridae</taxon>
        <taxon>Pentapetalae</taxon>
        <taxon>rosids</taxon>
        <taxon>fabids</taxon>
        <taxon>Rosales</taxon>
        <taxon>Cannabaceae</taxon>
        <taxon>Trema</taxon>
    </lineage>
</organism>
<comment type="caution">
    <text evidence="1">The sequence shown here is derived from an EMBL/GenBank/DDBJ whole genome shotgun (WGS) entry which is preliminary data.</text>
</comment>
<dbReference type="Proteomes" id="UP000237000">
    <property type="component" value="Unassembled WGS sequence"/>
</dbReference>
<sequence>VSFFFFKKRKVINDQKKNVECFIYIYKKKH</sequence>
<gene>
    <name evidence="1" type="ORF">TorRG33x02_239330</name>
</gene>
<protein>
    <submittedName>
        <fullName evidence="1">Uncharacterized protein</fullName>
    </submittedName>
</protein>
<dbReference type="EMBL" id="JXTC01000243">
    <property type="protein sequence ID" value="PON78096.1"/>
    <property type="molecule type" value="Genomic_DNA"/>
</dbReference>
<evidence type="ECO:0000313" key="1">
    <source>
        <dbReference type="EMBL" id="PON78096.1"/>
    </source>
</evidence>
<proteinExistence type="predicted"/>
<accession>A0A2P5DXV7</accession>
<keyword evidence="2" id="KW-1185">Reference proteome</keyword>
<dbReference type="InParanoid" id="A0A2P5DXV7"/>
<dbReference type="AlphaFoldDB" id="A0A2P5DXV7"/>
<name>A0A2P5DXV7_TREOI</name>
<feature type="non-terminal residue" evidence="1">
    <location>
        <position position="1"/>
    </location>
</feature>
<reference evidence="2" key="1">
    <citation type="submission" date="2016-06" db="EMBL/GenBank/DDBJ databases">
        <title>Parallel loss of symbiosis genes in relatives of nitrogen-fixing non-legume Parasponia.</title>
        <authorList>
            <person name="Van Velzen R."/>
            <person name="Holmer R."/>
            <person name="Bu F."/>
            <person name="Rutten L."/>
            <person name="Van Zeijl A."/>
            <person name="Liu W."/>
            <person name="Santuari L."/>
            <person name="Cao Q."/>
            <person name="Sharma T."/>
            <person name="Shen D."/>
            <person name="Roswanjaya Y."/>
            <person name="Wardhani T."/>
            <person name="Kalhor M.S."/>
            <person name="Jansen J."/>
            <person name="Van den Hoogen J."/>
            <person name="Gungor B."/>
            <person name="Hartog M."/>
            <person name="Hontelez J."/>
            <person name="Verver J."/>
            <person name="Yang W.-C."/>
            <person name="Schijlen E."/>
            <person name="Repin R."/>
            <person name="Schilthuizen M."/>
            <person name="Schranz E."/>
            <person name="Heidstra R."/>
            <person name="Miyata K."/>
            <person name="Fedorova E."/>
            <person name="Kohlen W."/>
            <person name="Bisseling T."/>
            <person name="Smit S."/>
            <person name="Geurts R."/>
        </authorList>
    </citation>
    <scope>NUCLEOTIDE SEQUENCE [LARGE SCALE GENOMIC DNA]</scope>
    <source>
        <strain evidence="2">cv. RG33-2</strain>
    </source>
</reference>
<evidence type="ECO:0000313" key="2">
    <source>
        <dbReference type="Proteomes" id="UP000237000"/>
    </source>
</evidence>